<keyword evidence="2" id="KW-1185">Reference proteome</keyword>
<dbReference type="AlphaFoldDB" id="A0A9N9EJ94"/>
<reference evidence="1" key="1">
    <citation type="submission" date="2021-06" db="EMBL/GenBank/DDBJ databases">
        <authorList>
            <person name="Kallberg Y."/>
            <person name="Tangrot J."/>
            <person name="Rosling A."/>
        </authorList>
    </citation>
    <scope>NUCLEOTIDE SEQUENCE</scope>
    <source>
        <strain evidence="1">IA702</strain>
    </source>
</reference>
<organism evidence="1 2">
    <name type="scientific">Paraglomus occultum</name>
    <dbReference type="NCBI Taxonomy" id="144539"/>
    <lineage>
        <taxon>Eukaryota</taxon>
        <taxon>Fungi</taxon>
        <taxon>Fungi incertae sedis</taxon>
        <taxon>Mucoromycota</taxon>
        <taxon>Glomeromycotina</taxon>
        <taxon>Glomeromycetes</taxon>
        <taxon>Paraglomerales</taxon>
        <taxon>Paraglomeraceae</taxon>
        <taxon>Paraglomus</taxon>
    </lineage>
</organism>
<sequence length="77" mass="8751">AFILSAIKLKIGEIVRLHCQEEEYHSPQKIRTLYAQALYDVINAKLSISTPMNMNQIENETYKHAGQSFSPSVMLPT</sequence>
<comment type="caution">
    <text evidence="1">The sequence shown here is derived from an EMBL/GenBank/DDBJ whole genome shotgun (WGS) entry which is preliminary data.</text>
</comment>
<evidence type="ECO:0000313" key="2">
    <source>
        <dbReference type="Proteomes" id="UP000789572"/>
    </source>
</evidence>
<evidence type="ECO:0000313" key="1">
    <source>
        <dbReference type="EMBL" id="CAG8676268.1"/>
    </source>
</evidence>
<proteinExistence type="predicted"/>
<accession>A0A9N9EJ94</accession>
<feature type="non-terminal residue" evidence="1">
    <location>
        <position position="77"/>
    </location>
</feature>
<gene>
    <name evidence="1" type="ORF">POCULU_LOCUS11247</name>
</gene>
<protein>
    <submittedName>
        <fullName evidence="1">7517_t:CDS:1</fullName>
    </submittedName>
</protein>
<dbReference type="EMBL" id="CAJVPJ010007568">
    <property type="protein sequence ID" value="CAG8676268.1"/>
    <property type="molecule type" value="Genomic_DNA"/>
</dbReference>
<name>A0A9N9EJ94_9GLOM</name>
<feature type="non-terminal residue" evidence="1">
    <location>
        <position position="1"/>
    </location>
</feature>
<dbReference type="Proteomes" id="UP000789572">
    <property type="component" value="Unassembled WGS sequence"/>
</dbReference>